<keyword evidence="1" id="KW-0472">Membrane</keyword>
<evidence type="ECO:0000313" key="2">
    <source>
        <dbReference type="EMBL" id="ETO18779.1"/>
    </source>
</evidence>
<name>X6MZ59_RETFI</name>
<sequence>MQTTNLKCVPHDLFDVSNSADQDKARRRNEEQKPELKPVAVIKSLIDAEKHMVGEDYIADPKHLVVTTDQKFYLSFVNINTCYGMSGYMPKGLGLQIADDQPFLVYLSFIALLMNGLNYLPSYLIHKLSLHWHQS</sequence>
<keyword evidence="1" id="KW-1133">Transmembrane helix</keyword>
<evidence type="ECO:0000256" key="1">
    <source>
        <dbReference type="SAM" id="Phobius"/>
    </source>
</evidence>
<protein>
    <submittedName>
        <fullName evidence="2">Uncharacterized protein</fullName>
    </submittedName>
</protein>
<gene>
    <name evidence="2" type="ORF">RFI_18468</name>
</gene>
<reference evidence="2 3" key="1">
    <citation type="journal article" date="2013" name="Curr. Biol.">
        <title>The Genome of the Foraminiferan Reticulomyxa filosa.</title>
        <authorList>
            <person name="Glockner G."/>
            <person name="Hulsmann N."/>
            <person name="Schleicher M."/>
            <person name="Noegel A.A."/>
            <person name="Eichinger L."/>
            <person name="Gallinger C."/>
            <person name="Pawlowski J."/>
            <person name="Sierra R."/>
            <person name="Euteneuer U."/>
            <person name="Pillet L."/>
            <person name="Moustafa A."/>
            <person name="Platzer M."/>
            <person name="Groth M."/>
            <person name="Szafranski K."/>
            <person name="Schliwa M."/>
        </authorList>
    </citation>
    <scope>NUCLEOTIDE SEQUENCE [LARGE SCALE GENOMIC DNA]</scope>
</reference>
<dbReference type="Proteomes" id="UP000023152">
    <property type="component" value="Unassembled WGS sequence"/>
</dbReference>
<dbReference type="AlphaFoldDB" id="X6MZ59"/>
<dbReference type="EMBL" id="ASPP01014413">
    <property type="protein sequence ID" value="ETO18779.1"/>
    <property type="molecule type" value="Genomic_DNA"/>
</dbReference>
<keyword evidence="3" id="KW-1185">Reference proteome</keyword>
<feature type="transmembrane region" description="Helical" evidence="1">
    <location>
        <begin position="103"/>
        <end position="125"/>
    </location>
</feature>
<organism evidence="2 3">
    <name type="scientific">Reticulomyxa filosa</name>
    <dbReference type="NCBI Taxonomy" id="46433"/>
    <lineage>
        <taxon>Eukaryota</taxon>
        <taxon>Sar</taxon>
        <taxon>Rhizaria</taxon>
        <taxon>Retaria</taxon>
        <taxon>Foraminifera</taxon>
        <taxon>Monothalamids</taxon>
        <taxon>Reticulomyxidae</taxon>
        <taxon>Reticulomyxa</taxon>
    </lineage>
</organism>
<accession>X6MZ59</accession>
<keyword evidence="1" id="KW-0812">Transmembrane</keyword>
<evidence type="ECO:0000313" key="3">
    <source>
        <dbReference type="Proteomes" id="UP000023152"/>
    </source>
</evidence>
<comment type="caution">
    <text evidence="2">The sequence shown here is derived from an EMBL/GenBank/DDBJ whole genome shotgun (WGS) entry which is preliminary data.</text>
</comment>
<proteinExistence type="predicted"/>